<dbReference type="eggNOG" id="COG0438">
    <property type="taxonomic scope" value="Bacteria"/>
</dbReference>
<dbReference type="EMBL" id="CP000552">
    <property type="protein sequence ID" value="ABM72588.1"/>
    <property type="molecule type" value="Genomic_DNA"/>
</dbReference>
<name>A2BXS7_PROM5</name>
<evidence type="ECO:0000313" key="2">
    <source>
        <dbReference type="EMBL" id="ABM72588.1"/>
    </source>
</evidence>
<evidence type="ECO:0000313" key="3">
    <source>
        <dbReference type="Proteomes" id="UP000001589"/>
    </source>
</evidence>
<sequence length="374" mass="43123">MDKSKIKSCDILIVLNSLVAEGCPQLALNLAEYWTSKKKKIEIICFDKDPLEIFKEFEEISIDVHFYKDFKNKFFRYFFLTYYTYKICIKLKPKAILCFPFGWHAFIAIGAKFAGVRSICTHIGNYPPIYEKSIQKFRVLVHLGRFFTKKCICCSDYIMQASRKHFYLPNKALCRVYNCCDLNKFYDSKNKFEIKPDKTINLGMVARLEKHKDHETLIRSIFEMKKNGLKVILSIIGDGSKRKELEKLSKDLGIDSMIKFLGARRDIPKIISQLDIFVFSAKQDEGFGIALAEAMVAGIPILASNVGSCLEILGNGKYGNFFKEGDPKDLAIKVSEMTHDSKSIYEKSLKARKYAIDNFSIEKMAEAYFYYLML</sequence>
<dbReference type="HOGENOM" id="CLU_009583_0_3_3"/>
<proteinExistence type="predicted"/>
<dbReference type="Gene3D" id="3.40.50.2000">
    <property type="entry name" value="Glycogen Phosphorylase B"/>
    <property type="match status" value="2"/>
</dbReference>
<dbReference type="RefSeq" id="WP_011820685.1">
    <property type="nucleotide sequence ID" value="NC_008817.1"/>
</dbReference>
<dbReference type="KEGG" id="pmc:P9515_13811"/>
<dbReference type="PANTHER" id="PTHR12526">
    <property type="entry name" value="GLYCOSYLTRANSFERASE"/>
    <property type="match status" value="1"/>
</dbReference>
<dbReference type="Pfam" id="PF00534">
    <property type="entry name" value="Glycos_transf_1"/>
    <property type="match status" value="1"/>
</dbReference>
<dbReference type="GeneID" id="60201753"/>
<protein>
    <recommendedName>
        <fullName evidence="1">Glycosyl transferase family 1 domain-containing protein</fullName>
    </recommendedName>
</protein>
<evidence type="ECO:0000259" key="1">
    <source>
        <dbReference type="Pfam" id="PF00534"/>
    </source>
</evidence>
<organism evidence="2 3">
    <name type="scientific">Prochlorococcus marinus (strain MIT 9515)</name>
    <dbReference type="NCBI Taxonomy" id="167542"/>
    <lineage>
        <taxon>Bacteria</taxon>
        <taxon>Bacillati</taxon>
        <taxon>Cyanobacteriota</taxon>
        <taxon>Cyanophyceae</taxon>
        <taxon>Synechococcales</taxon>
        <taxon>Prochlorococcaceae</taxon>
        <taxon>Prochlorococcus</taxon>
    </lineage>
</organism>
<dbReference type="InterPro" id="IPR001296">
    <property type="entry name" value="Glyco_trans_1"/>
</dbReference>
<reference evidence="2 3" key="1">
    <citation type="journal article" date="2007" name="PLoS Genet.">
        <title>Patterns and implications of gene gain and loss in the evolution of Prochlorococcus.</title>
        <authorList>
            <person name="Kettler G.C."/>
            <person name="Martiny A.C."/>
            <person name="Huang K."/>
            <person name="Zucker J."/>
            <person name="Coleman M.L."/>
            <person name="Rodrigue S."/>
            <person name="Chen F."/>
            <person name="Lapidus A."/>
            <person name="Ferriera S."/>
            <person name="Johnson J."/>
            <person name="Steglich C."/>
            <person name="Church G.M."/>
            <person name="Richardson P."/>
            <person name="Chisholm S.W."/>
        </authorList>
    </citation>
    <scope>NUCLEOTIDE SEQUENCE [LARGE SCALE GENOMIC DNA]</scope>
    <source>
        <strain evidence="2 3">MIT 9515</strain>
    </source>
</reference>
<dbReference type="CAZy" id="GT4">
    <property type="family name" value="Glycosyltransferase Family 4"/>
</dbReference>
<dbReference type="STRING" id="167542.P9515_13811"/>
<dbReference type="CDD" id="cd03811">
    <property type="entry name" value="GT4_GT28_WabH-like"/>
    <property type="match status" value="1"/>
</dbReference>
<dbReference type="AlphaFoldDB" id="A2BXS7"/>
<dbReference type="OrthoDB" id="9806653at2"/>
<accession>A2BXS7</accession>
<dbReference type="Proteomes" id="UP000001589">
    <property type="component" value="Chromosome"/>
</dbReference>
<dbReference type="GO" id="GO:0016757">
    <property type="term" value="F:glycosyltransferase activity"/>
    <property type="evidence" value="ECO:0007669"/>
    <property type="project" value="InterPro"/>
</dbReference>
<feature type="domain" description="Glycosyl transferase family 1" evidence="1">
    <location>
        <begin position="193"/>
        <end position="355"/>
    </location>
</feature>
<dbReference type="SUPFAM" id="SSF53756">
    <property type="entry name" value="UDP-Glycosyltransferase/glycogen phosphorylase"/>
    <property type="match status" value="1"/>
</dbReference>
<dbReference type="PANTHER" id="PTHR12526:SF630">
    <property type="entry name" value="GLYCOSYLTRANSFERASE"/>
    <property type="match status" value="1"/>
</dbReference>
<gene>
    <name evidence="2" type="ordered locus">P9515_13811</name>
</gene>